<keyword evidence="2" id="KW-0732">Signal</keyword>
<organism evidence="3 4">
    <name type="scientific">Luteococcus japonicus</name>
    <dbReference type="NCBI Taxonomy" id="33984"/>
    <lineage>
        <taxon>Bacteria</taxon>
        <taxon>Bacillati</taxon>
        <taxon>Actinomycetota</taxon>
        <taxon>Actinomycetes</taxon>
        <taxon>Propionibacteriales</taxon>
        <taxon>Propionibacteriaceae</taxon>
        <taxon>Luteococcus</taxon>
    </lineage>
</organism>
<comment type="caution">
    <text evidence="3">The sequence shown here is derived from an EMBL/GenBank/DDBJ whole genome shotgun (WGS) entry which is preliminary data.</text>
</comment>
<reference evidence="3 4" key="1">
    <citation type="submission" date="2018-11" db="EMBL/GenBank/DDBJ databases">
        <title>Sequencing the genomes of 1000 actinobacteria strains.</title>
        <authorList>
            <person name="Klenk H.-P."/>
        </authorList>
    </citation>
    <scope>NUCLEOTIDE SEQUENCE [LARGE SCALE GENOMIC DNA]</scope>
    <source>
        <strain evidence="3 4">DSM 10546</strain>
    </source>
</reference>
<evidence type="ECO:0000256" key="2">
    <source>
        <dbReference type="SAM" id="SignalP"/>
    </source>
</evidence>
<evidence type="ECO:0008006" key="5">
    <source>
        <dbReference type="Google" id="ProtNLM"/>
    </source>
</evidence>
<sequence length="468" mass="48224">MKNRGRIATGLVMLALAAGCSAGAAEVPAETPAQSGAPSEKDTSQAQPGASFADVNVAELLSLGPAESNSWKLTNACAKLSGGKAEVTRLFGLPFTVAASKVDSKAGLTCEFTEGDDRFHGVNFSITKNAECQAAKNSGTEMVKADGDLCVTFTIDADDSTPPNTSEALSWKEQVASHAKASGATDVPPAPALGDAELSPKGETAFPDKDASDDELTKTCLSLVGEPSSVAGLLSWPGVPELSSSLKENGALSCTYQGEGSGDDRARLEFTIGRATAEKPASTGGNPDLYVETMLNPLTMDGYALQSWADRIAKAVKGTPASAPAPGSATPATPEPVEPGKGASGVLLGTAAQRILGTSVQSKAIQEGKAWCAGGNCVNVRLLADGSPSAMQKMQAYDREHGTVTPLPQLGPNAWLAKNTTDKLVAVEWAEGGKHVSISGTGDAFMDDKGQAMTQLMTEVERIHKSWP</sequence>
<feature type="region of interest" description="Disordered" evidence="1">
    <location>
        <begin position="174"/>
        <end position="213"/>
    </location>
</feature>
<dbReference type="AlphaFoldDB" id="A0A3N1ZX90"/>
<feature type="region of interest" description="Disordered" evidence="1">
    <location>
        <begin position="29"/>
        <end position="48"/>
    </location>
</feature>
<evidence type="ECO:0000313" key="4">
    <source>
        <dbReference type="Proteomes" id="UP000275749"/>
    </source>
</evidence>
<accession>A0A3N1ZX90</accession>
<feature type="chain" id="PRO_5018272200" description="DUF3558 domain-containing protein" evidence="2">
    <location>
        <begin position="25"/>
        <end position="468"/>
    </location>
</feature>
<proteinExistence type="predicted"/>
<name>A0A3N1ZX90_9ACTN</name>
<evidence type="ECO:0000313" key="3">
    <source>
        <dbReference type="EMBL" id="ROR55463.1"/>
    </source>
</evidence>
<feature type="region of interest" description="Disordered" evidence="1">
    <location>
        <begin position="318"/>
        <end position="341"/>
    </location>
</feature>
<dbReference type="PROSITE" id="PS51257">
    <property type="entry name" value="PROKAR_LIPOPROTEIN"/>
    <property type="match status" value="1"/>
</dbReference>
<gene>
    <name evidence="3" type="ORF">EDD41_2737</name>
</gene>
<dbReference type="Proteomes" id="UP000275749">
    <property type="component" value="Unassembled WGS sequence"/>
</dbReference>
<feature type="compositionally biased region" description="Low complexity" evidence="1">
    <location>
        <begin position="318"/>
        <end position="332"/>
    </location>
</feature>
<dbReference type="EMBL" id="RKHG01000001">
    <property type="protein sequence ID" value="ROR55463.1"/>
    <property type="molecule type" value="Genomic_DNA"/>
</dbReference>
<evidence type="ECO:0000256" key="1">
    <source>
        <dbReference type="SAM" id="MobiDB-lite"/>
    </source>
</evidence>
<protein>
    <recommendedName>
        <fullName evidence="5">DUF3558 domain-containing protein</fullName>
    </recommendedName>
</protein>
<feature type="signal peptide" evidence="2">
    <location>
        <begin position="1"/>
        <end position="24"/>
    </location>
</feature>